<dbReference type="Proteomes" id="UP000076584">
    <property type="component" value="Unassembled WGS sequence"/>
</dbReference>
<evidence type="ECO:0000256" key="2">
    <source>
        <dbReference type="ARBA" id="ARBA00022833"/>
    </source>
</evidence>
<dbReference type="PANTHER" id="PTHR47660:SF3">
    <property type="entry name" value="FINGER DOMAIN PROTEIN, PUTATIVE (AFU_ORTHOLOGUE AFUA_4G03310)-RELATED"/>
    <property type="match status" value="1"/>
</dbReference>
<dbReference type="STRING" id="1573173.A0A161Y4M7"/>
<dbReference type="EMBL" id="LFIW01000875">
    <property type="protein sequence ID" value="KZL84382.1"/>
    <property type="molecule type" value="Genomic_DNA"/>
</dbReference>
<keyword evidence="1" id="KW-0479">Metal-binding</keyword>
<evidence type="ECO:0000313" key="7">
    <source>
        <dbReference type="EMBL" id="KZL84382.1"/>
    </source>
</evidence>
<keyword evidence="8" id="KW-1185">Reference proteome</keyword>
<accession>A0A161Y4M7</accession>
<evidence type="ECO:0000256" key="1">
    <source>
        <dbReference type="ARBA" id="ARBA00022723"/>
    </source>
</evidence>
<evidence type="ECO:0000256" key="5">
    <source>
        <dbReference type="ARBA" id="ARBA00023242"/>
    </source>
</evidence>
<keyword evidence="2" id="KW-0862">Zinc</keyword>
<feature type="region of interest" description="Disordered" evidence="6">
    <location>
        <begin position="28"/>
        <end position="47"/>
    </location>
</feature>
<keyword evidence="4" id="KW-0804">Transcription</keyword>
<dbReference type="GO" id="GO:0046872">
    <property type="term" value="F:metal ion binding"/>
    <property type="evidence" value="ECO:0007669"/>
    <property type="project" value="UniProtKB-KW"/>
</dbReference>
<evidence type="ECO:0000313" key="8">
    <source>
        <dbReference type="Proteomes" id="UP000076584"/>
    </source>
</evidence>
<evidence type="ECO:0000256" key="3">
    <source>
        <dbReference type="ARBA" id="ARBA00023015"/>
    </source>
</evidence>
<keyword evidence="3" id="KW-0805">Transcription regulation</keyword>
<dbReference type="PANTHER" id="PTHR47660">
    <property type="entry name" value="TRANSCRIPTION FACTOR WITH C2H2 AND ZN(2)-CYS(6) DNA BINDING DOMAIN (EUROFUNG)-RELATED-RELATED"/>
    <property type="match status" value="1"/>
</dbReference>
<evidence type="ECO:0000256" key="4">
    <source>
        <dbReference type="ARBA" id="ARBA00023163"/>
    </source>
</evidence>
<evidence type="ECO:0000256" key="6">
    <source>
        <dbReference type="SAM" id="MobiDB-lite"/>
    </source>
</evidence>
<sequence>MRSTRYSTSRQKACQQCATSKIKCDRKAGSQASLQSGPETTGVRDKSNFEVTCGPASPGIIAENINVQSREPQQVAFHRLGFSETLLFPPTSERIERAAAECLWASDTCRFSSHQQRASTIDSSIPAGSGFYQADELDFSRLELICPINADDIANRWLNSFVPLPGQKTKDYTPRISAFIHRILRSYANSSIRGHRVPPFVHWSQLNLKSSVTLPACISILRTCDKSVAGGLKASAETLQKEITKLFDQHKTADDMALLAIFQAHLIYSLAIFFQLGREHYPFLSQTMINTQELACAAARKGLVCMAEQDGARPTWESWIVAEAKRRTLFTMCLFDSALLTHDGLPTHLATELCGLLAPAKWPEGGLRIDELWPVPEHLDEDQINSRRSRVDAWLEDLDEFGTMIYAVTSDRDGCKFYNRDSPAIRIDPTTP</sequence>
<dbReference type="AlphaFoldDB" id="A0A161Y4M7"/>
<organism evidence="7 8">
    <name type="scientific">Colletotrichum incanum</name>
    <name type="common">Soybean anthracnose fungus</name>
    <dbReference type="NCBI Taxonomy" id="1573173"/>
    <lineage>
        <taxon>Eukaryota</taxon>
        <taxon>Fungi</taxon>
        <taxon>Dikarya</taxon>
        <taxon>Ascomycota</taxon>
        <taxon>Pezizomycotina</taxon>
        <taxon>Sordariomycetes</taxon>
        <taxon>Hypocreomycetidae</taxon>
        <taxon>Glomerellales</taxon>
        <taxon>Glomerellaceae</taxon>
        <taxon>Colletotrichum</taxon>
        <taxon>Colletotrichum spaethianum species complex</taxon>
    </lineage>
</organism>
<feature type="compositionally biased region" description="Polar residues" evidence="6">
    <location>
        <begin position="30"/>
        <end position="39"/>
    </location>
</feature>
<gene>
    <name evidence="7" type="ORF">CI238_06800</name>
</gene>
<keyword evidence="5" id="KW-0539">Nucleus</keyword>
<protein>
    <submittedName>
        <fullName evidence="7">Lysine-specific permease</fullName>
    </submittedName>
</protein>
<name>A0A161Y4M7_COLIC</name>
<proteinExistence type="predicted"/>
<comment type="caution">
    <text evidence="7">The sequence shown here is derived from an EMBL/GenBank/DDBJ whole genome shotgun (WGS) entry which is preliminary data.</text>
</comment>
<reference evidence="7 8" key="1">
    <citation type="submission" date="2015-06" db="EMBL/GenBank/DDBJ databases">
        <title>Survival trade-offs in plant roots during colonization by closely related pathogenic and mutualistic fungi.</title>
        <authorList>
            <person name="Hacquard S."/>
            <person name="Kracher B."/>
            <person name="Hiruma K."/>
            <person name="Weinman A."/>
            <person name="Muench P."/>
            <person name="Garrido Oter R."/>
            <person name="Ver Loren van Themaat E."/>
            <person name="Dallerey J.-F."/>
            <person name="Damm U."/>
            <person name="Henrissat B."/>
            <person name="Lespinet O."/>
            <person name="Thon M."/>
            <person name="Kemen E."/>
            <person name="McHardy A.C."/>
            <person name="Schulze-Lefert P."/>
            <person name="O'Connell R.J."/>
        </authorList>
    </citation>
    <scope>NUCLEOTIDE SEQUENCE [LARGE SCALE GENOMIC DNA]</scope>
    <source>
        <strain evidence="7 8">MAFF 238704</strain>
    </source>
</reference>